<sequence length="198" mass="22315">MAAAGKRKGMLASGRVLIPRMGWLGKARLWKRESPLERRVHSSIIRHMNEKPEAIPGEKTVNAVAHDLVMMYAKQVKVPHKYMPRVRRLSAVEVNPEIGPTEKMRQFKNIAGNRAKIVEAVKELDAVAHGFANEDRLAELYLEDVLNKIKGPIYVKDKAGQTREVSRTYLATVVERAAQKAAIVTADMKSTFLIQLRH</sequence>
<reference evidence="1" key="1">
    <citation type="submission" date="2021-01" db="EMBL/GenBank/DDBJ databases">
        <title>Active Sulfur Cycling in an Early Earth Analoge.</title>
        <authorList>
            <person name="Hahn C.R."/>
            <person name="Youssef N.H."/>
            <person name="Elshahed M."/>
        </authorList>
    </citation>
    <scope>NUCLEOTIDE SEQUENCE</scope>
    <source>
        <strain evidence="1">Zod_Metabat.1151</strain>
    </source>
</reference>
<evidence type="ECO:0000313" key="2">
    <source>
        <dbReference type="Proteomes" id="UP000809243"/>
    </source>
</evidence>
<gene>
    <name evidence="1" type="ORF">JW744_04415</name>
</gene>
<name>A0A939CAE4_9ARCH</name>
<evidence type="ECO:0000313" key="1">
    <source>
        <dbReference type="EMBL" id="MBN2067685.1"/>
    </source>
</evidence>
<protein>
    <submittedName>
        <fullName evidence="1">Uncharacterized protein</fullName>
    </submittedName>
</protein>
<organism evidence="1 2">
    <name type="scientific">Candidatus Iainarchaeum sp</name>
    <dbReference type="NCBI Taxonomy" id="3101447"/>
    <lineage>
        <taxon>Archaea</taxon>
        <taxon>Candidatus Iainarchaeota</taxon>
        <taxon>Candidatus Iainarchaeia</taxon>
        <taxon>Candidatus Iainarchaeales</taxon>
        <taxon>Candidatus Iainarchaeaceae</taxon>
        <taxon>Candidatus Iainarchaeum</taxon>
    </lineage>
</organism>
<comment type="caution">
    <text evidence="1">The sequence shown here is derived from an EMBL/GenBank/DDBJ whole genome shotgun (WGS) entry which is preliminary data.</text>
</comment>
<accession>A0A939CAE4</accession>
<dbReference type="AlphaFoldDB" id="A0A939CAE4"/>
<dbReference type="EMBL" id="JAFGDB010000074">
    <property type="protein sequence ID" value="MBN2067685.1"/>
    <property type="molecule type" value="Genomic_DNA"/>
</dbReference>
<proteinExistence type="predicted"/>
<dbReference type="Proteomes" id="UP000809243">
    <property type="component" value="Unassembled WGS sequence"/>
</dbReference>